<dbReference type="PROSITE" id="PS51266">
    <property type="entry name" value="ZF_CHY"/>
    <property type="match status" value="1"/>
</dbReference>
<dbReference type="EMBL" id="DF977470">
    <property type="protein sequence ID" value="GAP87046.2"/>
    <property type="molecule type" value="Genomic_DNA"/>
</dbReference>
<dbReference type="SUPFAM" id="SSF161219">
    <property type="entry name" value="CHY zinc finger-like"/>
    <property type="match status" value="1"/>
</dbReference>
<dbReference type="Pfam" id="PF05495">
    <property type="entry name" value="zf-CHY"/>
    <property type="match status" value="1"/>
</dbReference>
<evidence type="ECO:0000313" key="7">
    <source>
        <dbReference type="EMBL" id="GAP87046.2"/>
    </source>
</evidence>
<keyword evidence="2 4" id="KW-0863">Zinc-finger</keyword>
<feature type="region of interest" description="Disordered" evidence="5">
    <location>
        <begin position="1"/>
        <end position="37"/>
    </location>
</feature>
<feature type="domain" description="CHY-type" evidence="6">
    <location>
        <begin position="598"/>
        <end position="665"/>
    </location>
</feature>
<keyword evidence="1" id="KW-0479">Metal-binding</keyword>
<dbReference type="OMA" id="FRRQLMH"/>
<evidence type="ECO:0000256" key="1">
    <source>
        <dbReference type="ARBA" id="ARBA00022723"/>
    </source>
</evidence>
<evidence type="ECO:0000313" key="8">
    <source>
        <dbReference type="Proteomes" id="UP000054516"/>
    </source>
</evidence>
<feature type="compositionally biased region" description="Basic and acidic residues" evidence="5">
    <location>
        <begin position="680"/>
        <end position="689"/>
    </location>
</feature>
<evidence type="ECO:0000256" key="4">
    <source>
        <dbReference type="PROSITE-ProRule" id="PRU00601"/>
    </source>
</evidence>
<protein>
    <submittedName>
        <fullName evidence="7">Putative chy zinc finger domain-containing protein</fullName>
    </submittedName>
</protein>
<feature type="region of interest" description="Disordered" evidence="5">
    <location>
        <begin position="325"/>
        <end position="417"/>
    </location>
</feature>
<dbReference type="InterPro" id="IPR037274">
    <property type="entry name" value="Znf_CHY_sf"/>
</dbReference>
<dbReference type="Proteomes" id="UP000054516">
    <property type="component" value="Unassembled WGS sequence"/>
</dbReference>
<proteinExistence type="predicted"/>
<evidence type="ECO:0000259" key="6">
    <source>
        <dbReference type="PROSITE" id="PS51266"/>
    </source>
</evidence>
<evidence type="ECO:0000256" key="2">
    <source>
        <dbReference type="ARBA" id="ARBA00022771"/>
    </source>
</evidence>
<dbReference type="InterPro" id="IPR008913">
    <property type="entry name" value="Znf_CHY"/>
</dbReference>
<evidence type="ECO:0000256" key="3">
    <source>
        <dbReference type="ARBA" id="ARBA00022833"/>
    </source>
</evidence>
<gene>
    <name evidence="7" type="ORF">SAMD00023353_2500970</name>
</gene>
<name>A0A1W2TG33_ROSNE</name>
<accession>A0A1W2TG33</accession>
<sequence>MASAPRISREAIDSRQAVAEASPNRIVQKPIPPSQRIDPRRYQLDQVKKRFSPTLGTLQNGTTTARFRLRPSDPDFPFELEYLDCELQVPPSYPGQGPTLSVKNGDIPRGFCVNIERGWDKLVSENQDATLLALITTLDKHLEAFLSEQKAETVTLVSFKDSRHLIQPTTSLGEPSTSVLIAAPSQSHVPPRQPYVPEPSFTGEQIALAKARRAQEIRQLEARMGRVALYQKSTDGVVYTLPVQPRRREELPQGLQSVQSLQLIIPLLYPLQGLRVLLCDVDSQDAEPLEEAFATRVAQNNQMTLMNHLNYLSQNMHTMAKMAEAAKPARPDPTPGNTMDDPALKTPGFEGAPPTGHEDGKGHVHIIPRPPEWDYVRGAGEADDSDSDSDPDDSGADDSEEGGAEIEPYRHQAQPTAERGTAISFPGVELHGIELLQIAILNISAKCQRCKTPNDITGLRPSTSSTATAAAAKTTTTVVTDCRKCGAELAASFRPELVHQNSARAGFVDAAACTVADMLPSTFVPTCARCSTASPGLVSVRGEAVTNVCRECHGRFTFTIPQVKFLAAGSALPPLSSSSSATPRRRAEEKLGLQAGEPLPARGACAHYRRSYRWFRFACCARAYPCDRCHDAGEDHPQEWASRMVCGWCSREQRYSPEACAFCGRSVVGKRGKGFWEGGKGTRDKARMSRKDKRKYRRVGGGEARQDVNGVSTGPPSSPSGRHQFPFFGCLMSIMRPRERGLGMEAYLAGCTM</sequence>
<organism evidence="7">
    <name type="scientific">Rosellinia necatrix</name>
    <name type="common">White root-rot fungus</name>
    <dbReference type="NCBI Taxonomy" id="77044"/>
    <lineage>
        <taxon>Eukaryota</taxon>
        <taxon>Fungi</taxon>
        <taxon>Dikarya</taxon>
        <taxon>Ascomycota</taxon>
        <taxon>Pezizomycotina</taxon>
        <taxon>Sordariomycetes</taxon>
        <taxon>Xylariomycetidae</taxon>
        <taxon>Xylariales</taxon>
        <taxon>Xylariaceae</taxon>
        <taxon>Rosellinia</taxon>
    </lineage>
</organism>
<keyword evidence="3" id="KW-0862">Zinc</keyword>
<keyword evidence="8" id="KW-1185">Reference proteome</keyword>
<dbReference type="OrthoDB" id="10253329at2759"/>
<dbReference type="AlphaFoldDB" id="A0A1W2TG33"/>
<evidence type="ECO:0000256" key="5">
    <source>
        <dbReference type="SAM" id="MobiDB-lite"/>
    </source>
</evidence>
<dbReference type="GO" id="GO:0008270">
    <property type="term" value="F:zinc ion binding"/>
    <property type="evidence" value="ECO:0007669"/>
    <property type="project" value="UniProtKB-KW"/>
</dbReference>
<reference evidence="7" key="1">
    <citation type="submission" date="2016-03" db="EMBL/GenBank/DDBJ databases">
        <title>Draft genome sequence of Rosellinia necatrix.</title>
        <authorList>
            <person name="Kanematsu S."/>
        </authorList>
    </citation>
    <scope>NUCLEOTIDE SEQUENCE [LARGE SCALE GENOMIC DNA]</scope>
    <source>
        <strain evidence="7">W97</strain>
    </source>
</reference>
<feature type="compositionally biased region" description="Acidic residues" evidence="5">
    <location>
        <begin position="381"/>
        <end position="404"/>
    </location>
</feature>
<feature type="region of interest" description="Disordered" evidence="5">
    <location>
        <begin position="679"/>
        <end position="720"/>
    </location>
</feature>
<dbReference type="STRING" id="77044.A0A1W2TG33"/>